<organism evidence="1 2">
    <name type="scientific">Citrus x changshan-huyou</name>
    <dbReference type="NCBI Taxonomy" id="2935761"/>
    <lineage>
        <taxon>Eukaryota</taxon>
        <taxon>Viridiplantae</taxon>
        <taxon>Streptophyta</taxon>
        <taxon>Embryophyta</taxon>
        <taxon>Tracheophyta</taxon>
        <taxon>Spermatophyta</taxon>
        <taxon>Magnoliopsida</taxon>
        <taxon>eudicotyledons</taxon>
        <taxon>Gunneridae</taxon>
        <taxon>Pentapetalae</taxon>
        <taxon>rosids</taxon>
        <taxon>malvids</taxon>
        <taxon>Sapindales</taxon>
        <taxon>Rutaceae</taxon>
        <taxon>Aurantioideae</taxon>
        <taxon>Citrus</taxon>
    </lineage>
</organism>
<dbReference type="InterPro" id="IPR023393">
    <property type="entry name" value="START-like_dom_sf"/>
</dbReference>
<gene>
    <name evidence="1" type="ORF">WN944_025398</name>
</gene>
<dbReference type="AlphaFoldDB" id="A0AAP0QDI9"/>
<dbReference type="Proteomes" id="UP001428341">
    <property type="component" value="Unassembled WGS sequence"/>
</dbReference>
<proteinExistence type="predicted"/>
<sequence length="67" mass="7792">MFKAYILDSHNLLPKLEHLRASSSLKEMEVLNVIDTAVDFEQSKQRIEELGKDNFRCKYTLYEGDGI</sequence>
<reference evidence="1 2" key="1">
    <citation type="submission" date="2024-05" db="EMBL/GenBank/DDBJ databases">
        <title>Haplotype-resolved chromosome-level genome assembly of Huyou (Citrus changshanensis).</title>
        <authorList>
            <person name="Miao C."/>
            <person name="Chen W."/>
            <person name="Wu Y."/>
            <person name="Wang L."/>
            <person name="Zhao S."/>
            <person name="Grierson D."/>
            <person name="Xu C."/>
            <person name="Chen K."/>
        </authorList>
    </citation>
    <scope>NUCLEOTIDE SEQUENCE [LARGE SCALE GENOMIC DNA]</scope>
    <source>
        <strain evidence="1">01-14</strain>
        <tissue evidence="1">Leaf</tissue>
    </source>
</reference>
<name>A0AAP0QDI9_9ROSI</name>
<accession>A0AAP0QDI9</accession>
<dbReference type="EMBL" id="JBCGBO010000024">
    <property type="protein sequence ID" value="KAK9182255.1"/>
    <property type="molecule type" value="Genomic_DNA"/>
</dbReference>
<comment type="caution">
    <text evidence="1">The sequence shown here is derived from an EMBL/GenBank/DDBJ whole genome shotgun (WGS) entry which is preliminary data.</text>
</comment>
<dbReference type="Gene3D" id="3.30.530.20">
    <property type="match status" value="1"/>
</dbReference>
<evidence type="ECO:0000313" key="2">
    <source>
        <dbReference type="Proteomes" id="UP001428341"/>
    </source>
</evidence>
<protein>
    <submittedName>
        <fullName evidence="1">Uncharacterized protein</fullName>
    </submittedName>
</protein>
<keyword evidence="2" id="KW-1185">Reference proteome</keyword>
<evidence type="ECO:0000313" key="1">
    <source>
        <dbReference type="EMBL" id="KAK9182255.1"/>
    </source>
</evidence>